<evidence type="ECO:0000256" key="7">
    <source>
        <dbReference type="ARBA" id="ARBA00023012"/>
    </source>
</evidence>
<evidence type="ECO:0000313" key="16">
    <source>
        <dbReference type="Proteomes" id="UP001333818"/>
    </source>
</evidence>
<comment type="caution">
    <text evidence="15">The sequence shown here is derived from an EMBL/GenBank/DDBJ whole genome shotgun (WGS) entry which is preliminary data.</text>
</comment>
<evidence type="ECO:0000259" key="13">
    <source>
        <dbReference type="PROSITE" id="PS50112"/>
    </source>
</evidence>
<dbReference type="PROSITE" id="PS50113">
    <property type="entry name" value="PAC"/>
    <property type="match status" value="2"/>
</dbReference>
<dbReference type="InterPro" id="IPR001789">
    <property type="entry name" value="Sig_transdc_resp-reg_receiver"/>
</dbReference>
<dbReference type="SMART" id="SM00387">
    <property type="entry name" value="HATPase_c"/>
    <property type="match status" value="1"/>
</dbReference>
<dbReference type="InterPro" id="IPR036890">
    <property type="entry name" value="HATPase_C_sf"/>
</dbReference>
<dbReference type="FunFam" id="1.10.287.130:FF:000145">
    <property type="entry name" value="Sensory transduction histidine kinase"/>
    <property type="match status" value="1"/>
</dbReference>
<comment type="catalytic activity">
    <reaction evidence="1">
        <text>ATP + protein L-histidine = ADP + protein N-phospho-L-histidine.</text>
        <dbReference type="EC" id="2.7.13.3"/>
    </reaction>
</comment>
<evidence type="ECO:0000313" key="15">
    <source>
        <dbReference type="EMBL" id="MEE3716338.1"/>
    </source>
</evidence>
<keyword evidence="10" id="KW-0175">Coiled coil</keyword>
<dbReference type="Gene3D" id="3.30.565.10">
    <property type="entry name" value="Histidine kinase-like ATPase, C-terminal domain"/>
    <property type="match status" value="1"/>
</dbReference>
<dbReference type="InterPro" id="IPR035965">
    <property type="entry name" value="PAS-like_dom_sf"/>
</dbReference>
<dbReference type="CDD" id="cd17546">
    <property type="entry name" value="REC_hyHK_CKI1_RcsC-like"/>
    <property type="match status" value="1"/>
</dbReference>
<keyword evidence="16" id="KW-1185">Reference proteome</keyword>
<dbReference type="InterPro" id="IPR000014">
    <property type="entry name" value="PAS"/>
</dbReference>
<feature type="domain" description="PAS" evidence="13">
    <location>
        <begin position="1"/>
        <end position="22"/>
    </location>
</feature>
<dbReference type="InterPro" id="IPR004358">
    <property type="entry name" value="Sig_transdc_His_kin-like_C"/>
</dbReference>
<reference evidence="15" key="1">
    <citation type="submission" date="2024-01" db="EMBL/GenBank/DDBJ databases">
        <title>Bank of Algae and Cyanobacteria of the Azores (BACA) strain genomes.</title>
        <authorList>
            <person name="Luz R."/>
            <person name="Cordeiro R."/>
            <person name="Fonseca A."/>
            <person name="Goncalves V."/>
        </authorList>
    </citation>
    <scope>NUCLEOTIDE SEQUENCE</scope>
    <source>
        <strain evidence="15">BACA0141</strain>
    </source>
</reference>
<dbReference type="Pfam" id="PF00072">
    <property type="entry name" value="Response_reg"/>
    <property type="match status" value="1"/>
</dbReference>
<accession>A0AAW9Q0M8</accession>
<dbReference type="PROSITE" id="PS50112">
    <property type="entry name" value="PAS"/>
    <property type="match status" value="2"/>
</dbReference>
<dbReference type="RefSeq" id="WP_330482765.1">
    <property type="nucleotide sequence ID" value="NZ_JAZBJZ010000016.1"/>
</dbReference>
<dbReference type="Pfam" id="PF00512">
    <property type="entry name" value="HisKA"/>
    <property type="match status" value="1"/>
</dbReference>
<dbReference type="SUPFAM" id="SSF55785">
    <property type="entry name" value="PYP-like sensor domain (PAS domain)"/>
    <property type="match status" value="3"/>
</dbReference>
<feature type="domain" description="Histidine kinase" evidence="11">
    <location>
        <begin position="367"/>
        <end position="601"/>
    </location>
</feature>
<evidence type="ECO:0000256" key="2">
    <source>
        <dbReference type="ARBA" id="ARBA00006402"/>
    </source>
</evidence>
<dbReference type="SUPFAM" id="SSF55874">
    <property type="entry name" value="ATPase domain of HSP90 chaperone/DNA topoisomerase II/histidine kinase"/>
    <property type="match status" value="1"/>
</dbReference>
<dbReference type="SUPFAM" id="SSF52172">
    <property type="entry name" value="CheY-like"/>
    <property type="match status" value="1"/>
</dbReference>
<evidence type="ECO:0000256" key="6">
    <source>
        <dbReference type="ARBA" id="ARBA00022777"/>
    </source>
</evidence>
<dbReference type="AlphaFoldDB" id="A0AAW9Q0M8"/>
<dbReference type="PRINTS" id="PR00344">
    <property type="entry name" value="BCTRLSENSOR"/>
</dbReference>
<dbReference type="PANTHER" id="PTHR43047">
    <property type="entry name" value="TWO-COMPONENT HISTIDINE PROTEIN KINASE"/>
    <property type="match status" value="1"/>
</dbReference>
<protein>
    <recommendedName>
        <fullName evidence="8">Circadian input-output histidine kinase CikA</fullName>
        <ecNumber evidence="3">2.7.13.3</ecNumber>
    </recommendedName>
</protein>
<dbReference type="Pfam" id="PF02518">
    <property type="entry name" value="HATPase_c"/>
    <property type="match status" value="1"/>
</dbReference>
<comment type="similarity">
    <text evidence="2">In the N-terminal section; belongs to the phytochrome family.</text>
</comment>
<dbReference type="PROSITE" id="PS50109">
    <property type="entry name" value="HIS_KIN"/>
    <property type="match status" value="1"/>
</dbReference>
<dbReference type="EMBL" id="JAZBJZ010000016">
    <property type="protein sequence ID" value="MEE3716338.1"/>
    <property type="molecule type" value="Genomic_DNA"/>
</dbReference>
<dbReference type="CDD" id="cd00130">
    <property type="entry name" value="PAS"/>
    <property type="match status" value="3"/>
</dbReference>
<evidence type="ECO:0000256" key="4">
    <source>
        <dbReference type="ARBA" id="ARBA00022553"/>
    </source>
</evidence>
<keyword evidence="7" id="KW-0902">Two-component regulatory system</keyword>
<evidence type="ECO:0000256" key="3">
    <source>
        <dbReference type="ARBA" id="ARBA00012438"/>
    </source>
</evidence>
<dbReference type="SUPFAM" id="SSF47384">
    <property type="entry name" value="Homodimeric domain of signal transducing histidine kinase"/>
    <property type="match status" value="1"/>
</dbReference>
<dbReference type="PROSITE" id="PS50110">
    <property type="entry name" value="RESPONSE_REGULATORY"/>
    <property type="match status" value="1"/>
</dbReference>
<dbReference type="NCBIfam" id="TIGR00229">
    <property type="entry name" value="sensory_box"/>
    <property type="match status" value="3"/>
</dbReference>
<evidence type="ECO:0000256" key="9">
    <source>
        <dbReference type="PROSITE-ProRule" id="PRU00169"/>
    </source>
</evidence>
<feature type="coiled-coil region" evidence="10">
    <location>
        <begin position="340"/>
        <end position="367"/>
    </location>
</feature>
<dbReference type="Proteomes" id="UP001333818">
    <property type="component" value="Unassembled WGS sequence"/>
</dbReference>
<keyword evidence="6" id="KW-0418">Kinase</keyword>
<feature type="domain" description="PAC" evidence="14">
    <location>
        <begin position="54"/>
        <end position="104"/>
    </location>
</feature>
<evidence type="ECO:0000259" key="11">
    <source>
        <dbReference type="PROSITE" id="PS50109"/>
    </source>
</evidence>
<dbReference type="EC" id="2.7.13.3" evidence="3"/>
<dbReference type="SMART" id="SM00448">
    <property type="entry name" value="REC"/>
    <property type="match status" value="1"/>
</dbReference>
<dbReference type="InterPro" id="IPR013655">
    <property type="entry name" value="PAS_fold_3"/>
</dbReference>
<dbReference type="CDD" id="cd00082">
    <property type="entry name" value="HisKA"/>
    <property type="match status" value="1"/>
</dbReference>
<dbReference type="Pfam" id="PF13426">
    <property type="entry name" value="PAS_9"/>
    <property type="match status" value="2"/>
</dbReference>
<sequence length="750" mass="83386">MDGQLTYVNSAFARMLGRSVKECLELTYWDITPIKYADREAEQLQIIQTEGRYGPYEKEYIHKDGHLVPALLTGIVILRNDELSIWSSVQDISDRKQAEAKLQNLSYRLELALQSAQIGIWEWDIVGDRLIWDKRMCELYGVSPSEFSRTYQAWAEIVHPDDLIVSNKALQQALAGEKNYETEFRVIWKDSSIRYIRANALVQRDPQGQAQRMIGINYDISDRKFAEEAINRQLAAIEAAINGIAILQGDTYLYANQAHISMFGYDRAEDLIGKPWTLLYSAEELARFETEVFPSLGRDLSWQGEAIATRKDGSTFTEGLSLSLTEDGLLICVCQDISDRKQAEAELQRTNEELARATRLKDEFLANMSHELRTPLNAILGMTEGLQEGVFGDVNERQIKALNTIESSGSHLLSLINDILDVAKIESGQIELDCTPTSVSLLCQSSLVFIKQQAMQKRIKLVTKIPPNLPDLLVDERRVRQVLINLLNNALKFTPGGGCITLEVTHKQQQNLPLSEGEELEERSFLRVAVLDTGIGISPENIKKLFQPFIQIDSALNRQYQGTGLGLALVKRIVELHGGQVGLTSEVGVGSCFSIEMPCAASAASLPESSPQSGDSGVEPSLPKLETSPLILLAEDNPANISTVSAYLEAKGYRMLLATNGLEAVELAKTHHPDLILMDIQIPEMDGIEAMQQIRLDPSLTNLPIVALTALAMANDRQKCLEAGANEYLTKPVRLKELVTAIQHLLDNAI</sequence>
<name>A0AAW9Q0M8_9CYAN</name>
<dbReference type="SMART" id="SM00091">
    <property type="entry name" value="PAS"/>
    <property type="match status" value="3"/>
</dbReference>
<dbReference type="GO" id="GO:0005886">
    <property type="term" value="C:plasma membrane"/>
    <property type="evidence" value="ECO:0007669"/>
    <property type="project" value="TreeGrafter"/>
</dbReference>
<dbReference type="GO" id="GO:0000155">
    <property type="term" value="F:phosphorelay sensor kinase activity"/>
    <property type="evidence" value="ECO:0007669"/>
    <property type="project" value="InterPro"/>
</dbReference>
<evidence type="ECO:0000259" key="12">
    <source>
        <dbReference type="PROSITE" id="PS50110"/>
    </source>
</evidence>
<dbReference type="CDD" id="cd16922">
    <property type="entry name" value="HATPase_EvgS-ArcB-TorS-like"/>
    <property type="match status" value="1"/>
</dbReference>
<dbReference type="Gene3D" id="3.30.450.20">
    <property type="entry name" value="PAS domain"/>
    <property type="match status" value="3"/>
</dbReference>
<feature type="modified residue" description="4-aspartylphosphate" evidence="9">
    <location>
        <position position="679"/>
    </location>
</feature>
<keyword evidence="5" id="KW-0808">Transferase</keyword>
<dbReference type="Gene3D" id="1.10.287.130">
    <property type="match status" value="1"/>
</dbReference>
<evidence type="ECO:0000256" key="1">
    <source>
        <dbReference type="ARBA" id="ARBA00000085"/>
    </source>
</evidence>
<dbReference type="SMART" id="SM00086">
    <property type="entry name" value="PAC"/>
    <property type="match status" value="3"/>
</dbReference>
<dbReference type="InterPro" id="IPR003661">
    <property type="entry name" value="HisK_dim/P_dom"/>
</dbReference>
<gene>
    <name evidence="15" type="ORF">V2H45_06235</name>
</gene>
<evidence type="ECO:0000256" key="10">
    <source>
        <dbReference type="SAM" id="Coils"/>
    </source>
</evidence>
<feature type="domain" description="PAS" evidence="13">
    <location>
        <begin position="105"/>
        <end position="177"/>
    </location>
</feature>
<dbReference type="SMART" id="SM00388">
    <property type="entry name" value="HisKA"/>
    <property type="match status" value="1"/>
</dbReference>
<proteinExistence type="inferred from homology"/>
<dbReference type="FunFam" id="3.30.565.10:FF:000010">
    <property type="entry name" value="Sensor histidine kinase RcsC"/>
    <property type="match status" value="1"/>
</dbReference>
<dbReference type="InterPro" id="IPR001610">
    <property type="entry name" value="PAC"/>
</dbReference>
<keyword evidence="4 9" id="KW-0597">Phosphoprotein</keyword>
<evidence type="ECO:0000256" key="8">
    <source>
        <dbReference type="ARBA" id="ARBA00074306"/>
    </source>
</evidence>
<dbReference type="InterPro" id="IPR005467">
    <property type="entry name" value="His_kinase_dom"/>
</dbReference>
<dbReference type="InterPro" id="IPR011006">
    <property type="entry name" value="CheY-like_superfamily"/>
</dbReference>
<evidence type="ECO:0000256" key="5">
    <source>
        <dbReference type="ARBA" id="ARBA00022679"/>
    </source>
</evidence>
<evidence type="ECO:0000259" key="14">
    <source>
        <dbReference type="PROSITE" id="PS50113"/>
    </source>
</evidence>
<dbReference type="InterPro" id="IPR036097">
    <property type="entry name" value="HisK_dim/P_sf"/>
</dbReference>
<dbReference type="Pfam" id="PF08447">
    <property type="entry name" value="PAS_3"/>
    <property type="match status" value="1"/>
</dbReference>
<dbReference type="Gene3D" id="2.10.70.100">
    <property type="match status" value="1"/>
</dbReference>
<dbReference type="InterPro" id="IPR000700">
    <property type="entry name" value="PAS-assoc_C"/>
</dbReference>
<feature type="domain" description="Response regulatory" evidence="12">
    <location>
        <begin position="630"/>
        <end position="746"/>
    </location>
</feature>
<feature type="domain" description="PAC" evidence="14">
    <location>
        <begin position="180"/>
        <end position="232"/>
    </location>
</feature>
<dbReference type="Gene3D" id="3.40.50.2300">
    <property type="match status" value="1"/>
</dbReference>
<organism evidence="15 16">
    <name type="scientific">Tumidithrix elongata BACA0141</name>
    <dbReference type="NCBI Taxonomy" id="2716417"/>
    <lineage>
        <taxon>Bacteria</taxon>
        <taxon>Bacillati</taxon>
        <taxon>Cyanobacteriota</taxon>
        <taxon>Cyanophyceae</taxon>
        <taxon>Pseudanabaenales</taxon>
        <taxon>Pseudanabaenaceae</taxon>
        <taxon>Tumidithrix</taxon>
        <taxon>Tumidithrix elongata</taxon>
    </lineage>
</organism>
<dbReference type="GO" id="GO:0009927">
    <property type="term" value="F:histidine phosphotransfer kinase activity"/>
    <property type="evidence" value="ECO:0007669"/>
    <property type="project" value="TreeGrafter"/>
</dbReference>
<dbReference type="InterPro" id="IPR003594">
    <property type="entry name" value="HATPase_dom"/>
</dbReference>
<dbReference type="PANTHER" id="PTHR43047:SF63">
    <property type="entry name" value="HISTIDINE KINASE"/>
    <property type="match status" value="1"/>
</dbReference>